<organism evidence="2 3">
    <name type="scientific">Mucilaginibacter ginkgonis</name>
    <dbReference type="NCBI Taxonomy" id="2682091"/>
    <lineage>
        <taxon>Bacteria</taxon>
        <taxon>Pseudomonadati</taxon>
        <taxon>Bacteroidota</taxon>
        <taxon>Sphingobacteriia</taxon>
        <taxon>Sphingobacteriales</taxon>
        <taxon>Sphingobacteriaceae</taxon>
        <taxon>Mucilaginibacter</taxon>
    </lineage>
</organism>
<evidence type="ECO:0000313" key="2">
    <source>
        <dbReference type="EMBL" id="QQL48867.1"/>
    </source>
</evidence>
<dbReference type="Proteomes" id="UP000429232">
    <property type="component" value="Chromosome"/>
</dbReference>
<dbReference type="NCBIfam" id="TIGR02385">
    <property type="entry name" value="RelE_StbE"/>
    <property type="match status" value="1"/>
</dbReference>
<sequence length="102" mass="11832">MKIKYSKESKLDLKEISDFISNGSRKYARIELENIHAFIAKLKDALLIGKPFIGFQAKKVRTAIFKNYLIFYEIISREVIQILTIHHHARSLSRNPALGDEE</sequence>
<keyword evidence="3" id="KW-1185">Reference proteome</keyword>
<dbReference type="InterPro" id="IPR007712">
    <property type="entry name" value="RelE/ParE_toxin"/>
</dbReference>
<dbReference type="KEGG" id="mgik:GO620_011830"/>
<name>A0A7T7JFW0_9SPHI</name>
<dbReference type="EMBL" id="CP066775">
    <property type="protein sequence ID" value="QQL48867.1"/>
    <property type="molecule type" value="Genomic_DNA"/>
</dbReference>
<reference evidence="2 3" key="1">
    <citation type="submission" date="2020-12" db="EMBL/GenBank/DDBJ databases">
        <title>HMF7856_wgs.fasta genome submission.</title>
        <authorList>
            <person name="Kang H."/>
            <person name="Kim H."/>
            <person name="Joh K."/>
        </authorList>
    </citation>
    <scope>NUCLEOTIDE SEQUENCE [LARGE SCALE GENOMIC DNA]</scope>
    <source>
        <strain evidence="2 3">HMF7856</strain>
    </source>
</reference>
<dbReference type="InterPro" id="IPR035093">
    <property type="entry name" value="RelE/ParE_toxin_dom_sf"/>
</dbReference>
<dbReference type="RefSeq" id="WP_157525566.1">
    <property type="nucleotide sequence ID" value="NZ_CP066775.1"/>
</dbReference>
<dbReference type="AlphaFoldDB" id="A0A7T7JFW0"/>
<accession>A0A7T7JFW0</accession>
<evidence type="ECO:0000256" key="1">
    <source>
        <dbReference type="ARBA" id="ARBA00022649"/>
    </source>
</evidence>
<dbReference type="Pfam" id="PF05016">
    <property type="entry name" value="ParE_toxin"/>
    <property type="match status" value="1"/>
</dbReference>
<evidence type="ECO:0000313" key="3">
    <source>
        <dbReference type="Proteomes" id="UP000429232"/>
    </source>
</evidence>
<protein>
    <submittedName>
        <fullName evidence="2">Type II toxin-antitoxin system RelE/ParE family toxin</fullName>
    </submittedName>
</protein>
<proteinExistence type="predicted"/>
<dbReference type="Gene3D" id="3.30.2310.20">
    <property type="entry name" value="RelE-like"/>
    <property type="match status" value="1"/>
</dbReference>
<keyword evidence="1" id="KW-1277">Toxin-antitoxin system</keyword>
<gene>
    <name evidence="2" type="ORF">GO620_011830</name>
</gene>